<evidence type="ECO:0000256" key="5">
    <source>
        <dbReference type="ARBA" id="ARBA00023004"/>
    </source>
</evidence>
<dbReference type="InterPro" id="IPR051536">
    <property type="entry name" value="UDG_Type-4/5"/>
</dbReference>
<dbReference type="GO" id="GO:0004844">
    <property type="term" value="F:uracil DNA N-glycosylase activity"/>
    <property type="evidence" value="ECO:0007669"/>
    <property type="project" value="UniProtKB-EC"/>
</dbReference>
<keyword evidence="5" id="KW-0408">Iron</keyword>
<dbReference type="SUPFAM" id="SSF52141">
    <property type="entry name" value="Uracil-DNA glycosylase-like"/>
    <property type="match status" value="1"/>
</dbReference>
<dbReference type="SMART" id="SM00987">
    <property type="entry name" value="UreE_C"/>
    <property type="match status" value="1"/>
</dbReference>
<dbReference type="RefSeq" id="WP_339113660.1">
    <property type="nucleotide sequence ID" value="NZ_JAYWLC010000002.1"/>
</dbReference>
<reference evidence="9 10" key="1">
    <citation type="submission" date="2024-01" db="EMBL/GenBank/DDBJ databases">
        <authorList>
            <person name="Deng Y."/>
            <person name="Su J."/>
        </authorList>
    </citation>
    <scope>NUCLEOTIDE SEQUENCE [LARGE SCALE GENOMIC DNA]</scope>
    <source>
        <strain evidence="9 10">CPCC 100088</strain>
    </source>
</reference>
<keyword evidence="9" id="KW-0326">Glycosidase</keyword>
<keyword evidence="2" id="KW-0479">Metal-binding</keyword>
<accession>A0ABV1SE19</accession>
<dbReference type="InterPro" id="IPR036895">
    <property type="entry name" value="Uracil-DNA_glycosylase-like_sf"/>
</dbReference>
<dbReference type="SMART" id="SM00986">
    <property type="entry name" value="UDG"/>
    <property type="match status" value="1"/>
</dbReference>
<evidence type="ECO:0000259" key="8">
    <source>
        <dbReference type="SMART" id="SM00986"/>
    </source>
</evidence>
<keyword evidence="3" id="KW-0227">DNA damage</keyword>
<protein>
    <submittedName>
        <fullName evidence="9">Uracil-DNA glycosylase</fullName>
        <ecNumber evidence="9">3.2.2.27</ecNumber>
    </submittedName>
</protein>
<keyword evidence="7" id="KW-0234">DNA repair</keyword>
<gene>
    <name evidence="9" type="ORF">VSX56_02990</name>
</gene>
<feature type="domain" description="Uracil-DNA glycosylase-like" evidence="8">
    <location>
        <begin position="114"/>
        <end position="265"/>
    </location>
</feature>
<evidence type="ECO:0000313" key="9">
    <source>
        <dbReference type="EMBL" id="MER5170729.1"/>
    </source>
</evidence>
<dbReference type="EMBL" id="JAYWLC010000002">
    <property type="protein sequence ID" value="MER5170729.1"/>
    <property type="molecule type" value="Genomic_DNA"/>
</dbReference>
<dbReference type="PANTHER" id="PTHR33693">
    <property type="entry name" value="TYPE-5 URACIL-DNA GLYCOSYLASE"/>
    <property type="match status" value="1"/>
</dbReference>
<proteinExistence type="predicted"/>
<comment type="caution">
    <text evidence="9">The sequence shown here is derived from an EMBL/GenBank/DDBJ whole genome shotgun (WGS) entry which is preliminary data.</text>
</comment>
<evidence type="ECO:0000256" key="4">
    <source>
        <dbReference type="ARBA" id="ARBA00022801"/>
    </source>
</evidence>
<evidence type="ECO:0000256" key="7">
    <source>
        <dbReference type="ARBA" id="ARBA00023204"/>
    </source>
</evidence>
<evidence type="ECO:0000256" key="3">
    <source>
        <dbReference type="ARBA" id="ARBA00022763"/>
    </source>
</evidence>
<dbReference type="InterPro" id="IPR005122">
    <property type="entry name" value="Uracil-DNA_glycosylase-like"/>
</dbReference>
<keyword evidence="10" id="KW-1185">Reference proteome</keyword>
<organism evidence="9 10">
    <name type="scientific">Thioclava kandeliae</name>
    <dbReference type="NCBI Taxonomy" id="3070818"/>
    <lineage>
        <taxon>Bacteria</taxon>
        <taxon>Pseudomonadati</taxon>
        <taxon>Pseudomonadota</taxon>
        <taxon>Alphaproteobacteria</taxon>
        <taxon>Rhodobacterales</taxon>
        <taxon>Paracoccaceae</taxon>
        <taxon>Thioclava</taxon>
    </lineage>
</organism>
<dbReference type="PANTHER" id="PTHR33693:SF1">
    <property type="entry name" value="TYPE-4 URACIL-DNA GLYCOSYLASE"/>
    <property type="match status" value="1"/>
</dbReference>
<dbReference type="Proteomes" id="UP001438953">
    <property type="component" value="Unassembled WGS sequence"/>
</dbReference>
<sequence length="273" mass="29389">MTMHNLPPSDLSYDAALAALEWLCELGADEAQGDGAVDCYALPDRLAKPEVVQAAPVMAEKPAAPVRVQAVPQVDHVGLAAQAAGQARSLADLHEALDAFETCELRKGARCTLRAEGPENARVLVIGDAPDREDERAGRPFTGAQGRMLDRMFGAIGLGREAPDRNAALFVAPVLPWRPPGQREPEAAEIAMMRPFLMRMVELVDPDIVVLMGNAACSAGIGKRGIIRLRGQWAEAFGKPAIAMYSPAQLLRQPEAKRDTWADLLSLRARLDG</sequence>
<evidence type="ECO:0000256" key="6">
    <source>
        <dbReference type="ARBA" id="ARBA00023014"/>
    </source>
</evidence>
<keyword evidence="1" id="KW-0004">4Fe-4S</keyword>
<dbReference type="Gene3D" id="3.40.470.10">
    <property type="entry name" value="Uracil-DNA glycosylase-like domain"/>
    <property type="match status" value="1"/>
</dbReference>
<dbReference type="EC" id="3.2.2.27" evidence="9"/>
<evidence type="ECO:0000313" key="10">
    <source>
        <dbReference type="Proteomes" id="UP001438953"/>
    </source>
</evidence>
<evidence type="ECO:0000256" key="1">
    <source>
        <dbReference type="ARBA" id="ARBA00022485"/>
    </source>
</evidence>
<keyword evidence="4 9" id="KW-0378">Hydrolase</keyword>
<evidence type="ECO:0000256" key="2">
    <source>
        <dbReference type="ARBA" id="ARBA00022723"/>
    </source>
</evidence>
<keyword evidence="6" id="KW-0411">Iron-sulfur</keyword>
<dbReference type="CDD" id="cd10030">
    <property type="entry name" value="UDG-F4_TTUDGA_SPO1dp_like"/>
    <property type="match status" value="1"/>
</dbReference>
<name>A0ABV1SE19_9RHOB</name>
<reference evidence="9 10" key="2">
    <citation type="submission" date="2024-06" db="EMBL/GenBank/DDBJ databases">
        <title>Thioclava kandeliae sp. nov. from a rhizosphere soil sample of Kandelia candel in a mangrove.</title>
        <authorList>
            <person name="Mu T."/>
        </authorList>
    </citation>
    <scope>NUCLEOTIDE SEQUENCE [LARGE SCALE GENOMIC DNA]</scope>
    <source>
        <strain evidence="9 10">CPCC 100088</strain>
    </source>
</reference>
<dbReference type="Pfam" id="PF03167">
    <property type="entry name" value="UDG"/>
    <property type="match status" value="1"/>
</dbReference>